<gene>
    <name evidence="1" type="ORF">ACFQT0_29050</name>
</gene>
<dbReference type="RefSeq" id="WP_380206825.1">
    <property type="nucleotide sequence ID" value="NZ_JBHTEK010000005.1"/>
</dbReference>
<protein>
    <submittedName>
        <fullName evidence="1">Universal stress protein</fullName>
    </submittedName>
</protein>
<sequence>MKTILVPIDFTAASDNALVYANKLAARLPAEIVLVQGGCGDELTPSSVRPGCSGSKHWSSACALKNWTVRAEAALSIPTTWPPMPWLTCCPRR</sequence>
<dbReference type="InterPro" id="IPR014729">
    <property type="entry name" value="Rossmann-like_a/b/a_fold"/>
</dbReference>
<proteinExistence type="predicted"/>
<accession>A0ABW2UFW0</accession>
<organism evidence="1 2">
    <name type="scientific">Hymenobacter humi</name>
    <dbReference type="NCBI Taxonomy" id="1411620"/>
    <lineage>
        <taxon>Bacteria</taxon>
        <taxon>Pseudomonadati</taxon>
        <taxon>Bacteroidota</taxon>
        <taxon>Cytophagia</taxon>
        <taxon>Cytophagales</taxon>
        <taxon>Hymenobacteraceae</taxon>
        <taxon>Hymenobacter</taxon>
    </lineage>
</organism>
<reference evidence="2" key="1">
    <citation type="journal article" date="2019" name="Int. J. Syst. Evol. Microbiol.">
        <title>The Global Catalogue of Microorganisms (GCM) 10K type strain sequencing project: providing services to taxonomists for standard genome sequencing and annotation.</title>
        <authorList>
            <consortium name="The Broad Institute Genomics Platform"/>
            <consortium name="The Broad Institute Genome Sequencing Center for Infectious Disease"/>
            <person name="Wu L."/>
            <person name="Ma J."/>
        </authorList>
    </citation>
    <scope>NUCLEOTIDE SEQUENCE [LARGE SCALE GENOMIC DNA]</scope>
    <source>
        <strain evidence="2">JCM 19635</strain>
    </source>
</reference>
<dbReference type="Gene3D" id="3.40.50.620">
    <property type="entry name" value="HUPs"/>
    <property type="match status" value="1"/>
</dbReference>
<comment type="caution">
    <text evidence="1">The sequence shown here is derived from an EMBL/GenBank/DDBJ whole genome shotgun (WGS) entry which is preliminary data.</text>
</comment>
<dbReference type="SUPFAM" id="SSF52402">
    <property type="entry name" value="Adenine nucleotide alpha hydrolases-like"/>
    <property type="match status" value="1"/>
</dbReference>
<name>A0ABW2UFW0_9BACT</name>
<dbReference type="Proteomes" id="UP001596513">
    <property type="component" value="Unassembled WGS sequence"/>
</dbReference>
<dbReference type="EMBL" id="JBHTEK010000005">
    <property type="protein sequence ID" value="MFC7670991.1"/>
    <property type="molecule type" value="Genomic_DNA"/>
</dbReference>
<evidence type="ECO:0000313" key="1">
    <source>
        <dbReference type="EMBL" id="MFC7670991.1"/>
    </source>
</evidence>
<keyword evidence="2" id="KW-1185">Reference proteome</keyword>
<evidence type="ECO:0000313" key="2">
    <source>
        <dbReference type="Proteomes" id="UP001596513"/>
    </source>
</evidence>